<evidence type="ECO:0000256" key="6">
    <source>
        <dbReference type="ARBA" id="ARBA00022723"/>
    </source>
</evidence>
<evidence type="ECO:0000256" key="3">
    <source>
        <dbReference type="ARBA" id="ARBA00004406"/>
    </source>
</evidence>
<feature type="transmembrane region" description="Helical" evidence="15">
    <location>
        <begin position="20"/>
        <end position="39"/>
    </location>
</feature>
<dbReference type="FunFam" id="1.10.630.10:FF:000042">
    <property type="entry name" value="Cytochrome P450"/>
    <property type="match status" value="1"/>
</dbReference>
<evidence type="ECO:0000256" key="15">
    <source>
        <dbReference type="SAM" id="Phobius"/>
    </source>
</evidence>
<dbReference type="GO" id="GO:0005789">
    <property type="term" value="C:endoplasmic reticulum membrane"/>
    <property type="evidence" value="ECO:0007669"/>
    <property type="project" value="UniProtKB-SubCell"/>
</dbReference>
<evidence type="ECO:0000256" key="4">
    <source>
        <dbReference type="ARBA" id="ARBA00010617"/>
    </source>
</evidence>
<name>A0A9P0NNT8_9DIPT</name>
<keyword evidence="15" id="KW-1133">Transmembrane helix</keyword>
<feature type="binding site" description="axial binding residue" evidence="13">
    <location>
        <position position="478"/>
    </location>
    <ligand>
        <name>heme</name>
        <dbReference type="ChEBI" id="CHEBI:30413"/>
    </ligand>
    <ligandPart>
        <name>Fe</name>
        <dbReference type="ChEBI" id="CHEBI:18248"/>
    </ligandPart>
</feature>
<accession>A0A9P0NNT8</accession>
<evidence type="ECO:0000256" key="7">
    <source>
        <dbReference type="ARBA" id="ARBA00022824"/>
    </source>
</evidence>
<dbReference type="SUPFAM" id="SSF48264">
    <property type="entry name" value="Cytochrome P450"/>
    <property type="match status" value="1"/>
</dbReference>
<keyword evidence="6 13" id="KW-0479">Metal-binding</keyword>
<dbReference type="GO" id="GO:0004497">
    <property type="term" value="F:monooxygenase activity"/>
    <property type="evidence" value="ECO:0007669"/>
    <property type="project" value="UniProtKB-KW"/>
</dbReference>
<evidence type="ECO:0008006" key="18">
    <source>
        <dbReference type="Google" id="ProtNLM"/>
    </source>
</evidence>
<keyword evidence="8" id="KW-0492">Microsome</keyword>
<dbReference type="PROSITE" id="PS00086">
    <property type="entry name" value="CYTOCHROME_P450"/>
    <property type="match status" value="1"/>
</dbReference>
<dbReference type="Gene3D" id="1.10.630.10">
    <property type="entry name" value="Cytochrome P450"/>
    <property type="match status" value="1"/>
</dbReference>
<dbReference type="InterPro" id="IPR002401">
    <property type="entry name" value="Cyt_P450_E_grp-I"/>
</dbReference>
<evidence type="ECO:0000256" key="12">
    <source>
        <dbReference type="ARBA" id="ARBA00023136"/>
    </source>
</evidence>
<evidence type="ECO:0000313" key="16">
    <source>
        <dbReference type="EMBL" id="CAH1730508.1"/>
    </source>
</evidence>
<keyword evidence="9 14" id="KW-0560">Oxidoreductase</keyword>
<evidence type="ECO:0000256" key="2">
    <source>
        <dbReference type="ARBA" id="ARBA00004174"/>
    </source>
</evidence>
<keyword evidence="7" id="KW-0256">Endoplasmic reticulum</keyword>
<dbReference type="Proteomes" id="UP001153620">
    <property type="component" value="Chromosome 3"/>
</dbReference>
<sequence>MKISILGVAVVYTRALKMNVFILISFIATIIYLANKYFLSYWSRRNVYQVEPAFLVGNIGKLLTVKAHMADIFSDIYFKHKNKKFLGAYLSYKPLLVVNDPVLYQDVMIRDFTIFHDRPTPGELAETHPLVGNLVNLRGQKWKNIRTKLSPTFTSGKLKAMFPIMRDCCIVLQDYMETNIKNENTVFDLKDLLARMTINIISSVGFGVENDCINEPDNDFRKMGLKLFEPSLRNGLVNAMVFFTPDLITKFKINPFPTDVTEFMFSVVNQTVEYREKNNYHRNDFMQLLIELKNKGYVTADKNDEHEIEWKMENKDTKFTMDELTAQAFVFFGAGFETSSSTMSFCMFELARNKDIQQKVQEEIDRVMKAAGPNGLTYDLISEMKYLDCCIDETLRKYPIIPVIMRLSTKDYKFTGSDVVIEKNTPVFIPIIGMQRDPEIYENPMQFKPERFLNSSTGNPNISAGIVYTPFGDGPRNCIGGRLGKLQTKLGLAMILQKFNFELSDKSLEYGELTFHPNSFVLSPMQSLMYKVSARN</sequence>
<dbReference type="OrthoDB" id="27298at2759"/>
<dbReference type="GO" id="GO:0016705">
    <property type="term" value="F:oxidoreductase activity, acting on paired donors, with incorporation or reduction of molecular oxygen"/>
    <property type="evidence" value="ECO:0007669"/>
    <property type="project" value="InterPro"/>
</dbReference>
<dbReference type="EMBL" id="OU895879">
    <property type="protein sequence ID" value="CAH1730508.1"/>
    <property type="molecule type" value="Genomic_DNA"/>
</dbReference>
<dbReference type="InterPro" id="IPR001128">
    <property type="entry name" value="Cyt_P450"/>
</dbReference>
<evidence type="ECO:0000256" key="11">
    <source>
        <dbReference type="ARBA" id="ARBA00023033"/>
    </source>
</evidence>
<keyword evidence="17" id="KW-1185">Reference proteome</keyword>
<dbReference type="InterPro" id="IPR050476">
    <property type="entry name" value="Insect_CytP450_Detox"/>
</dbReference>
<evidence type="ECO:0000256" key="13">
    <source>
        <dbReference type="PIRSR" id="PIRSR602401-1"/>
    </source>
</evidence>
<dbReference type="PRINTS" id="PR00385">
    <property type="entry name" value="P450"/>
</dbReference>
<dbReference type="PANTHER" id="PTHR24292">
    <property type="entry name" value="CYTOCHROME P450"/>
    <property type="match status" value="1"/>
</dbReference>
<keyword evidence="5 13" id="KW-0349">Heme</keyword>
<protein>
    <recommendedName>
        <fullName evidence="18">Cytochrome P450</fullName>
    </recommendedName>
</protein>
<evidence type="ECO:0000256" key="5">
    <source>
        <dbReference type="ARBA" id="ARBA00022617"/>
    </source>
</evidence>
<gene>
    <name evidence="16" type="ORF">CHIRRI_LOCUS12528</name>
</gene>
<keyword evidence="12 15" id="KW-0472">Membrane</keyword>
<dbReference type="GO" id="GO:0020037">
    <property type="term" value="F:heme binding"/>
    <property type="evidence" value="ECO:0007669"/>
    <property type="project" value="InterPro"/>
</dbReference>
<evidence type="ECO:0000256" key="9">
    <source>
        <dbReference type="ARBA" id="ARBA00023002"/>
    </source>
</evidence>
<dbReference type="PRINTS" id="PR00463">
    <property type="entry name" value="EP450I"/>
</dbReference>
<evidence type="ECO:0000256" key="10">
    <source>
        <dbReference type="ARBA" id="ARBA00023004"/>
    </source>
</evidence>
<reference evidence="16" key="1">
    <citation type="submission" date="2022-01" db="EMBL/GenBank/DDBJ databases">
        <authorList>
            <person name="King R."/>
        </authorList>
    </citation>
    <scope>NUCLEOTIDE SEQUENCE</scope>
</reference>
<dbReference type="InterPro" id="IPR036396">
    <property type="entry name" value="Cyt_P450_sf"/>
</dbReference>
<keyword evidence="15" id="KW-0812">Transmembrane</keyword>
<dbReference type="GO" id="GO:0005506">
    <property type="term" value="F:iron ion binding"/>
    <property type="evidence" value="ECO:0007669"/>
    <property type="project" value="InterPro"/>
</dbReference>
<comment type="similarity">
    <text evidence="4 14">Belongs to the cytochrome P450 family.</text>
</comment>
<reference evidence="16" key="2">
    <citation type="submission" date="2022-10" db="EMBL/GenBank/DDBJ databases">
        <authorList>
            <consortium name="ENA_rothamsted_submissions"/>
            <consortium name="culmorum"/>
            <person name="King R."/>
        </authorList>
    </citation>
    <scope>NUCLEOTIDE SEQUENCE</scope>
</reference>
<dbReference type="InterPro" id="IPR017972">
    <property type="entry name" value="Cyt_P450_CS"/>
</dbReference>
<dbReference type="Pfam" id="PF00067">
    <property type="entry name" value="p450"/>
    <property type="match status" value="1"/>
</dbReference>
<comment type="subcellular location">
    <subcellularLocation>
        <location evidence="3">Endoplasmic reticulum membrane</location>
        <topology evidence="3">Peripheral membrane protein</topology>
    </subcellularLocation>
    <subcellularLocation>
        <location evidence="2">Microsome membrane</location>
        <topology evidence="2">Peripheral membrane protein</topology>
    </subcellularLocation>
</comment>
<evidence type="ECO:0000256" key="1">
    <source>
        <dbReference type="ARBA" id="ARBA00001971"/>
    </source>
</evidence>
<evidence type="ECO:0000256" key="14">
    <source>
        <dbReference type="RuleBase" id="RU000461"/>
    </source>
</evidence>
<comment type="cofactor">
    <cofactor evidence="1 13">
        <name>heme</name>
        <dbReference type="ChEBI" id="CHEBI:30413"/>
    </cofactor>
</comment>
<proteinExistence type="inferred from homology"/>
<dbReference type="CDD" id="cd11056">
    <property type="entry name" value="CYP6-like"/>
    <property type="match status" value="1"/>
</dbReference>
<evidence type="ECO:0000256" key="8">
    <source>
        <dbReference type="ARBA" id="ARBA00022848"/>
    </source>
</evidence>
<keyword evidence="11 14" id="KW-0503">Monooxygenase</keyword>
<organism evidence="16 17">
    <name type="scientific">Chironomus riparius</name>
    <dbReference type="NCBI Taxonomy" id="315576"/>
    <lineage>
        <taxon>Eukaryota</taxon>
        <taxon>Metazoa</taxon>
        <taxon>Ecdysozoa</taxon>
        <taxon>Arthropoda</taxon>
        <taxon>Hexapoda</taxon>
        <taxon>Insecta</taxon>
        <taxon>Pterygota</taxon>
        <taxon>Neoptera</taxon>
        <taxon>Endopterygota</taxon>
        <taxon>Diptera</taxon>
        <taxon>Nematocera</taxon>
        <taxon>Chironomoidea</taxon>
        <taxon>Chironomidae</taxon>
        <taxon>Chironominae</taxon>
        <taxon>Chironomus</taxon>
    </lineage>
</organism>
<evidence type="ECO:0000313" key="17">
    <source>
        <dbReference type="Proteomes" id="UP001153620"/>
    </source>
</evidence>
<keyword evidence="10 13" id="KW-0408">Iron</keyword>
<dbReference type="PANTHER" id="PTHR24292:SF100">
    <property type="entry name" value="CYTOCHROME P450 6A16, ISOFORM B-RELATED"/>
    <property type="match status" value="1"/>
</dbReference>
<dbReference type="AlphaFoldDB" id="A0A9P0NNT8"/>